<gene>
    <name evidence="4" type="ORF">HPP92_004870</name>
    <name evidence="3" type="ORF">HPP92_005225</name>
</gene>
<dbReference type="PANTHER" id="PTHR36801:SF3">
    <property type="entry name" value="OS06G0150300 PROTEIN"/>
    <property type="match status" value="1"/>
</dbReference>
<evidence type="ECO:0000313" key="5">
    <source>
        <dbReference type="Proteomes" id="UP000636800"/>
    </source>
</evidence>
<dbReference type="OrthoDB" id="1703859at2759"/>
<evidence type="ECO:0000256" key="1">
    <source>
        <dbReference type="SAM" id="MobiDB-lite"/>
    </source>
</evidence>
<evidence type="ECO:0000313" key="6">
    <source>
        <dbReference type="Proteomes" id="UP000639772"/>
    </source>
</evidence>
<keyword evidence="2" id="KW-0812">Transmembrane</keyword>
<evidence type="ECO:0000256" key="2">
    <source>
        <dbReference type="SAM" id="Phobius"/>
    </source>
</evidence>
<dbReference type="Proteomes" id="UP000636800">
    <property type="component" value="Chromosome 2"/>
</dbReference>
<keyword evidence="2" id="KW-1133">Transmembrane helix</keyword>
<feature type="transmembrane region" description="Helical" evidence="2">
    <location>
        <begin position="20"/>
        <end position="42"/>
    </location>
</feature>
<sequence length="224" mass="24331">MGRRLTPQPEANLFAALPHFSLLSFVAIGVLASIAIIINLCASCYRKPTPVPSSSPPEGKSQPALDVSTTEAMVAPTTVSIETGDQSPKGGGDSVTVKEEDEKITELEAEIHGPIYGSAPAMSKSKRGLSMNLSIGLHEGLSRIRTSRKERYREDEDTLWKKTIIMGEKNRAWEEEGDQDQETGEQTAEATMGSWRRSYRPRSLSVSRTNSAASVGEVRQPLAS</sequence>
<reference evidence="5 6" key="1">
    <citation type="journal article" date="2020" name="Nat. Food">
        <title>A phased Vanilla planifolia genome enables genetic improvement of flavour and production.</title>
        <authorList>
            <person name="Hasing T."/>
            <person name="Tang H."/>
            <person name="Brym M."/>
            <person name="Khazi F."/>
            <person name="Huang T."/>
            <person name="Chambers A.H."/>
        </authorList>
    </citation>
    <scope>NUCLEOTIDE SEQUENCE [LARGE SCALE GENOMIC DNA]</scope>
    <source>
        <tissue evidence="3">Leaf</tissue>
    </source>
</reference>
<protein>
    <submittedName>
        <fullName evidence="3">Uncharacterized protein</fullName>
    </submittedName>
</protein>
<feature type="region of interest" description="Disordered" evidence="1">
    <location>
        <begin position="171"/>
        <end position="224"/>
    </location>
</feature>
<evidence type="ECO:0000313" key="3">
    <source>
        <dbReference type="EMBL" id="KAG0491827.1"/>
    </source>
</evidence>
<name>A0A835VAT1_VANPL</name>
<evidence type="ECO:0000313" key="4">
    <source>
        <dbReference type="EMBL" id="KAG0493876.1"/>
    </source>
</evidence>
<proteinExistence type="predicted"/>
<keyword evidence="5" id="KW-1185">Reference proteome</keyword>
<keyword evidence="2" id="KW-0472">Membrane</keyword>
<feature type="compositionally biased region" description="Polar residues" evidence="1">
    <location>
        <begin position="67"/>
        <end position="86"/>
    </location>
</feature>
<dbReference type="EMBL" id="JADCNL010000002">
    <property type="protein sequence ID" value="KAG0491827.1"/>
    <property type="molecule type" value="Genomic_DNA"/>
</dbReference>
<dbReference type="EMBL" id="JADCNM010000002">
    <property type="protein sequence ID" value="KAG0493876.1"/>
    <property type="molecule type" value="Genomic_DNA"/>
</dbReference>
<dbReference type="PANTHER" id="PTHR36801">
    <property type="entry name" value="OS06G0150200 PROTEIN"/>
    <property type="match status" value="1"/>
</dbReference>
<accession>A0A835VAT1</accession>
<feature type="compositionally biased region" description="Polar residues" evidence="1">
    <location>
        <begin position="204"/>
        <end position="213"/>
    </location>
</feature>
<dbReference type="AlphaFoldDB" id="A0A835VAT1"/>
<organism evidence="3 5">
    <name type="scientific">Vanilla planifolia</name>
    <name type="common">Vanilla</name>
    <dbReference type="NCBI Taxonomy" id="51239"/>
    <lineage>
        <taxon>Eukaryota</taxon>
        <taxon>Viridiplantae</taxon>
        <taxon>Streptophyta</taxon>
        <taxon>Embryophyta</taxon>
        <taxon>Tracheophyta</taxon>
        <taxon>Spermatophyta</taxon>
        <taxon>Magnoliopsida</taxon>
        <taxon>Liliopsida</taxon>
        <taxon>Asparagales</taxon>
        <taxon>Orchidaceae</taxon>
        <taxon>Vanilloideae</taxon>
        <taxon>Vanilleae</taxon>
        <taxon>Vanilla</taxon>
    </lineage>
</organism>
<feature type="region of interest" description="Disordered" evidence="1">
    <location>
        <begin position="48"/>
        <end position="97"/>
    </location>
</feature>
<dbReference type="Proteomes" id="UP000639772">
    <property type="component" value="Unassembled WGS sequence"/>
</dbReference>
<comment type="caution">
    <text evidence="3">The sequence shown here is derived from an EMBL/GenBank/DDBJ whole genome shotgun (WGS) entry which is preliminary data.</text>
</comment>